<sequence>MAMISFRRAPIYLFLNCLPYFVIDHRLVRGRVFLAPNNFSLIISLIMPNAPYIDWITQHLGHLKLGERTSIWHRIAFLGQHVADTLEAVLAGSVKLERPLNPNYIIVIRYQLACLAYKANWNRASMAPLPCLCMTCVAHLLTELITLSFGKHRQYTEIETT</sequence>
<gene>
    <name evidence="1" type="ORF">SE17_06255</name>
</gene>
<dbReference type="AlphaFoldDB" id="A0A0P9FLE2"/>
<protein>
    <submittedName>
        <fullName evidence="1">Uncharacterized protein</fullName>
    </submittedName>
</protein>
<dbReference type="Proteomes" id="UP000050509">
    <property type="component" value="Unassembled WGS sequence"/>
</dbReference>
<proteinExistence type="predicted"/>
<name>A0A0P9FLE2_9CHLR</name>
<comment type="caution">
    <text evidence="1">The sequence shown here is derived from an EMBL/GenBank/DDBJ whole genome shotgun (WGS) entry which is preliminary data.</text>
</comment>
<keyword evidence="2" id="KW-1185">Reference proteome</keyword>
<accession>A0A0P9FLE2</accession>
<evidence type="ECO:0000313" key="1">
    <source>
        <dbReference type="EMBL" id="KPV54015.1"/>
    </source>
</evidence>
<reference evidence="1 2" key="1">
    <citation type="submission" date="2015-09" db="EMBL/GenBank/DDBJ databases">
        <title>Draft genome sequence of Kouleothrix aurantiaca JCM 19913.</title>
        <authorList>
            <person name="Hemp J."/>
        </authorList>
    </citation>
    <scope>NUCLEOTIDE SEQUENCE [LARGE SCALE GENOMIC DNA]</scope>
    <source>
        <strain evidence="1 2">COM-B</strain>
    </source>
</reference>
<dbReference type="EMBL" id="LJCR01000130">
    <property type="protein sequence ID" value="KPV54015.1"/>
    <property type="molecule type" value="Genomic_DNA"/>
</dbReference>
<organism evidence="1 2">
    <name type="scientific">Kouleothrix aurantiaca</name>
    <dbReference type="NCBI Taxonomy" id="186479"/>
    <lineage>
        <taxon>Bacteria</taxon>
        <taxon>Bacillati</taxon>
        <taxon>Chloroflexota</taxon>
        <taxon>Chloroflexia</taxon>
        <taxon>Chloroflexales</taxon>
        <taxon>Roseiflexineae</taxon>
        <taxon>Roseiflexaceae</taxon>
        <taxon>Kouleothrix</taxon>
    </lineage>
</organism>
<evidence type="ECO:0000313" key="2">
    <source>
        <dbReference type="Proteomes" id="UP000050509"/>
    </source>
</evidence>